<gene>
    <name evidence="3" type="ORF">EC9_48410</name>
</gene>
<feature type="compositionally biased region" description="Basic and acidic residues" evidence="1">
    <location>
        <begin position="1144"/>
        <end position="1157"/>
    </location>
</feature>
<sequence length="1182" mass="123892">MATAAATTDRGDAIITEHIENARRVLWRRELLTAVLIWAVGMLAALIAWAIADQWIFQAGAVLRTLVWLVLAAASIAWFTIRIVPLLRHSIHPEYAAQSLERRVPQLHHSLLSYLTLRTDREIPGLRGVVVRSVASHAARRLADPQSDPLASEKQITLLSGSLLALIAMLLIYAIASPKNTVQSVQRLMMPLASIEAPTSVRIGAVTPGDTQVAEGTSLTITAEIDGLKPDQQAWVETTQGSIAHREVMQATETEFTATVGASGDGIRHDTQYWIVAGDARRGPFEIKVEAVPIVSIGSVQYQPAAYTRLPSRSNNRGAIDGLEGTAVTVVAQSNLPIAKAKIEFNPKRIGSIWQATGGVKAMEIADDQMSMSTSWVLRRAEEERGVVAIESYRIVVEDAQGLTNAAPVIYPVKVAADLSPEVSIIVPHQSPKDLPIGMEQLIEVHALDPDFGLSRMEFEIRKGDRLLGTRKIFESTEALIGQQVSISAFRSEDWNLIAGDKVTVRCRAFDNRDMPGNQTTDPNSTVSEPIELHIVAPPEDAEDEADGDGLQKKSDRESDDPSGSGKQDGEGGGSGGQGDSTGEQAEGKGKGESGGGEAGGENQEPSEDSESGSDGAGGKPSDKPSEEGTEPNQGGGDAAGDSENKGSNKPGDSPAGDDPSQSKSDPSASDMTQESGPESGGKPGDQAGSPDASASRSESGEEPGQGEATDAEADGSEPPAGNAGDSKSGGSGSQRDAGEGAEEPQDDGPLHDGEIMERIREHMQKQQAEQEQGSQKPSDQESDDSGDGKPEQGADGAEGAGGKKDKQPQPADAKPAGDAASKGEPGERGDQGEGAKPNQGNDSGQMPQDGTKPKPSGGNNNPETGNNGKSDKGDQGSGEGKAPDDKPSATDPATDGKNDANDTAGQEAENQTGSDGKPAGDDQAKGKAADPAGSDPADGTDAGPQDDAGADPNSDSKPSQGKGDQKGKGKGEASDPADQTDTPSGDEAGESGDDSMTTESKAGSSDSKSNPQGKPGKRPDGKQGEPGKSADSPPSEAAAQGDQMGDGAGADAALPPEKINQEYAKKATDLVLDYLKKKQSEPDAELLDKLNWTEQDLQNFLNRWQQAQEMGRVGDEKAKQEYLEQIESLGIRPPASSKSRQTIQREDSLRDVRESGQRVAPPALYRDAFEAFRRSISRGDN</sequence>
<proteinExistence type="predicted"/>
<feature type="compositionally biased region" description="Polar residues" evidence="1">
    <location>
        <begin position="660"/>
        <end position="677"/>
    </location>
</feature>
<feature type="compositionally biased region" description="Low complexity" evidence="1">
    <location>
        <begin position="1038"/>
        <end position="1054"/>
    </location>
</feature>
<dbReference type="Proteomes" id="UP000319557">
    <property type="component" value="Chromosome"/>
</dbReference>
<reference evidence="3 4" key="1">
    <citation type="submission" date="2019-02" db="EMBL/GenBank/DDBJ databases">
        <title>Deep-cultivation of Planctomycetes and their phenomic and genomic characterization uncovers novel biology.</title>
        <authorList>
            <person name="Wiegand S."/>
            <person name="Jogler M."/>
            <person name="Boedeker C."/>
            <person name="Pinto D."/>
            <person name="Vollmers J."/>
            <person name="Rivas-Marin E."/>
            <person name="Kohn T."/>
            <person name="Peeters S.H."/>
            <person name="Heuer A."/>
            <person name="Rast P."/>
            <person name="Oberbeckmann S."/>
            <person name="Bunk B."/>
            <person name="Jeske O."/>
            <person name="Meyerdierks A."/>
            <person name="Storesund J.E."/>
            <person name="Kallscheuer N."/>
            <person name="Luecker S."/>
            <person name="Lage O.M."/>
            <person name="Pohl T."/>
            <person name="Merkel B.J."/>
            <person name="Hornburger P."/>
            <person name="Mueller R.-W."/>
            <person name="Bruemmer F."/>
            <person name="Labrenz M."/>
            <person name="Spormann A.M."/>
            <person name="Op den Camp H."/>
            <person name="Overmann J."/>
            <person name="Amann R."/>
            <person name="Jetten M.S.M."/>
            <person name="Mascher T."/>
            <person name="Medema M.H."/>
            <person name="Devos D.P."/>
            <person name="Kaster A.-K."/>
            <person name="Ovreas L."/>
            <person name="Rohde M."/>
            <person name="Galperin M.Y."/>
            <person name="Jogler C."/>
        </authorList>
    </citation>
    <scope>NUCLEOTIDE SEQUENCE [LARGE SCALE GENOMIC DNA]</scope>
    <source>
        <strain evidence="3 4">EC9</strain>
    </source>
</reference>
<dbReference type="OrthoDB" id="257350at2"/>
<feature type="compositionally biased region" description="Polar residues" evidence="1">
    <location>
        <begin position="995"/>
        <end position="1013"/>
    </location>
</feature>
<feature type="region of interest" description="Disordered" evidence="1">
    <location>
        <begin position="1132"/>
        <end position="1161"/>
    </location>
</feature>
<feature type="region of interest" description="Disordered" evidence="1">
    <location>
        <begin position="537"/>
        <end position="1061"/>
    </location>
</feature>
<dbReference type="KEGG" id="ruv:EC9_48410"/>
<feature type="transmembrane region" description="Helical" evidence="2">
    <location>
        <begin position="156"/>
        <end position="176"/>
    </location>
</feature>
<keyword evidence="2" id="KW-1133">Transmembrane helix</keyword>
<accession>A0A517M761</accession>
<name>A0A517M761_9BACT</name>
<keyword evidence="2" id="KW-0472">Membrane</keyword>
<dbReference type="AlphaFoldDB" id="A0A517M761"/>
<evidence type="ECO:0008006" key="5">
    <source>
        <dbReference type="Google" id="ProtNLM"/>
    </source>
</evidence>
<feature type="compositionally biased region" description="Low complexity" evidence="1">
    <location>
        <begin position="766"/>
        <end position="777"/>
    </location>
</feature>
<keyword evidence="4" id="KW-1185">Reference proteome</keyword>
<dbReference type="RefSeq" id="WP_145348408.1">
    <property type="nucleotide sequence ID" value="NZ_CP036261.1"/>
</dbReference>
<feature type="compositionally biased region" description="Basic and acidic residues" evidence="1">
    <location>
        <begin position="882"/>
        <end position="901"/>
    </location>
</feature>
<feature type="compositionally biased region" description="Basic and acidic residues" evidence="1">
    <location>
        <begin position="919"/>
        <end position="929"/>
    </location>
</feature>
<feature type="compositionally biased region" description="Polar residues" evidence="1">
    <location>
        <begin position="902"/>
        <end position="915"/>
    </location>
</feature>
<feature type="compositionally biased region" description="Gly residues" evidence="1">
    <location>
        <begin position="571"/>
        <end position="580"/>
    </location>
</feature>
<organism evidence="3 4">
    <name type="scientific">Rosistilla ulvae</name>
    <dbReference type="NCBI Taxonomy" id="1930277"/>
    <lineage>
        <taxon>Bacteria</taxon>
        <taxon>Pseudomonadati</taxon>
        <taxon>Planctomycetota</taxon>
        <taxon>Planctomycetia</taxon>
        <taxon>Pirellulales</taxon>
        <taxon>Pirellulaceae</taxon>
        <taxon>Rosistilla</taxon>
    </lineage>
</organism>
<evidence type="ECO:0000256" key="1">
    <source>
        <dbReference type="SAM" id="MobiDB-lite"/>
    </source>
</evidence>
<dbReference type="EMBL" id="CP036261">
    <property type="protein sequence ID" value="QDS90627.1"/>
    <property type="molecule type" value="Genomic_DNA"/>
</dbReference>
<keyword evidence="2" id="KW-0812">Transmembrane</keyword>
<protein>
    <recommendedName>
        <fullName evidence="5">Immunoglobulin G-binding protein A</fullName>
    </recommendedName>
</protein>
<evidence type="ECO:0000256" key="2">
    <source>
        <dbReference type="SAM" id="Phobius"/>
    </source>
</evidence>
<feature type="compositionally biased region" description="Basic and acidic residues" evidence="1">
    <location>
        <begin position="825"/>
        <end position="834"/>
    </location>
</feature>
<feature type="transmembrane region" description="Helical" evidence="2">
    <location>
        <begin position="57"/>
        <end position="81"/>
    </location>
</feature>
<feature type="compositionally biased region" description="Polar residues" evidence="1">
    <location>
        <begin position="839"/>
        <end position="849"/>
    </location>
</feature>
<evidence type="ECO:0000313" key="3">
    <source>
        <dbReference type="EMBL" id="QDS90627.1"/>
    </source>
</evidence>
<feature type="compositionally biased region" description="Basic and acidic residues" evidence="1">
    <location>
        <begin position="749"/>
        <end position="765"/>
    </location>
</feature>
<feature type="compositionally biased region" description="Low complexity" evidence="1">
    <location>
        <begin position="858"/>
        <end position="869"/>
    </location>
</feature>
<feature type="compositionally biased region" description="Low complexity" evidence="1">
    <location>
        <begin position="930"/>
        <end position="963"/>
    </location>
</feature>
<feature type="compositionally biased region" description="Basic and acidic residues" evidence="1">
    <location>
        <begin position="964"/>
        <end position="974"/>
    </location>
</feature>
<feature type="transmembrane region" description="Helical" evidence="2">
    <location>
        <begin position="31"/>
        <end position="51"/>
    </location>
</feature>
<evidence type="ECO:0000313" key="4">
    <source>
        <dbReference type="Proteomes" id="UP000319557"/>
    </source>
</evidence>